<dbReference type="EMBL" id="OFTH01000036">
    <property type="protein sequence ID" value="SOZ68112.1"/>
    <property type="molecule type" value="Genomic_DNA"/>
</dbReference>
<evidence type="ECO:0000313" key="1">
    <source>
        <dbReference type="EMBL" id="SOZ68112.1"/>
    </source>
</evidence>
<reference evidence="1 2" key="1">
    <citation type="submission" date="2018-01" db="EMBL/GenBank/DDBJ databases">
        <authorList>
            <person name="Clerissi C."/>
        </authorList>
    </citation>
    <scope>NUCLEOTIDE SEQUENCE [LARGE SCALE GENOMIC DNA]</scope>
    <source>
        <strain evidence="1">Cupriavidus taiwanensis STM 8556</strain>
    </source>
</reference>
<evidence type="ECO:0000313" key="2">
    <source>
        <dbReference type="Proteomes" id="UP000256952"/>
    </source>
</evidence>
<proteinExistence type="predicted"/>
<protein>
    <submittedName>
        <fullName evidence="1">Uncharacterized protein</fullName>
    </submittedName>
</protein>
<accession>A0A976G3W7</accession>
<dbReference type="Proteomes" id="UP000256952">
    <property type="component" value="Chromosome CBM2613_b"/>
</dbReference>
<name>A0A976G3W7_9BURK</name>
<dbReference type="AlphaFoldDB" id="A0A976G3W7"/>
<gene>
    <name evidence="1" type="ORF">CBM2613_B110198</name>
</gene>
<organism evidence="1 2">
    <name type="scientific">Cupriavidus taiwanensis</name>
    <dbReference type="NCBI Taxonomy" id="164546"/>
    <lineage>
        <taxon>Bacteria</taxon>
        <taxon>Pseudomonadati</taxon>
        <taxon>Pseudomonadota</taxon>
        <taxon>Betaproteobacteria</taxon>
        <taxon>Burkholderiales</taxon>
        <taxon>Burkholderiaceae</taxon>
        <taxon>Cupriavidus</taxon>
    </lineage>
</organism>
<comment type="caution">
    <text evidence="1">The sequence shown here is derived from an EMBL/GenBank/DDBJ whole genome shotgun (WGS) entry which is preliminary data.</text>
</comment>
<sequence length="27" mass="3346">MQMDDIRLHKKSVNKSLNLWWCAIHDY</sequence>